<evidence type="ECO:0000313" key="2">
    <source>
        <dbReference type="Proteomes" id="UP001060215"/>
    </source>
</evidence>
<sequence length="103" mass="11691">MPQDLDWGKIRIITKCMEPINQVILLETKQSSYPMRVWEDQVAVPTSFNHCCCCKKHQPMEEDHSSIKVRGTKEKDDSNGAGDGEPSQNHIVESTQHLRGELA</sequence>
<proteinExistence type="predicted"/>
<keyword evidence="2" id="KW-1185">Reference proteome</keyword>
<organism evidence="1 2">
    <name type="scientific">Camellia lanceoleosa</name>
    <dbReference type="NCBI Taxonomy" id="1840588"/>
    <lineage>
        <taxon>Eukaryota</taxon>
        <taxon>Viridiplantae</taxon>
        <taxon>Streptophyta</taxon>
        <taxon>Embryophyta</taxon>
        <taxon>Tracheophyta</taxon>
        <taxon>Spermatophyta</taxon>
        <taxon>Magnoliopsida</taxon>
        <taxon>eudicotyledons</taxon>
        <taxon>Gunneridae</taxon>
        <taxon>Pentapetalae</taxon>
        <taxon>asterids</taxon>
        <taxon>Ericales</taxon>
        <taxon>Theaceae</taxon>
        <taxon>Camellia</taxon>
    </lineage>
</organism>
<name>A0ACC0GHV3_9ERIC</name>
<dbReference type="EMBL" id="CM045765">
    <property type="protein sequence ID" value="KAI8000173.1"/>
    <property type="molecule type" value="Genomic_DNA"/>
</dbReference>
<comment type="caution">
    <text evidence="1">The sequence shown here is derived from an EMBL/GenBank/DDBJ whole genome shotgun (WGS) entry which is preliminary data.</text>
</comment>
<reference evidence="1 2" key="1">
    <citation type="journal article" date="2022" name="Plant J.">
        <title>Chromosome-level genome of Camellia lanceoleosa provides a valuable resource for understanding genome evolution and self-incompatibility.</title>
        <authorList>
            <person name="Gong W."/>
            <person name="Xiao S."/>
            <person name="Wang L."/>
            <person name="Liao Z."/>
            <person name="Chang Y."/>
            <person name="Mo W."/>
            <person name="Hu G."/>
            <person name="Li W."/>
            <person name="Zhao G."/>
            <person name="Zhu H."/>
            <person name="Hu X."/>
            <person name="Ji K."/>
            <person name="Xiang X."/>
            <person name="Song Q."/>
            <person name="Yuan D."/>
            <person name="Jin S."/>
            <person name="Zhang L."/>
        </authorList>
    </citation>
    <scope>NUCLEOTIDE SEQUENCE [LARGE SCALE GENOMIC DNA]</scope>
    <source>
        <strain evidence="1">SQ_2022a</strain>
    </source>
</reference>
<protein>
    <submittedName>
        <fullName evidence="1">Uncharacterized protein</fullName>
    </submittedName>
</protein>
<accession>A0ACC0GHV3</accession>
<evidence type="ECO:0000313" key="1">
    <source>
        <dbReference type="EMBL" id="KAI8000173.1"/>
    </source>
</evidence>
<dbReference type="Proteomes" id="UP001060215">
    <property type="component" value="Chromosome 8"/>
</dbReference>
<gene>
    <name evidence="1" type="ORF">LOK49_LG09G00889</name>
</gene>